<reference evidence="9 10" key="1">
    <citation type="submission" date="2019-08" db="EMBL/GenBank/DDBJ databases">
        <title>Draft genome sequences of two oriental melons (Cucumis melo L. var makuwa).</title>
        <authorList>
            <person name="Kwon S.-Y."/>
        </authorList>
    </citation>
    <scope>NUCLEOTIDE SEQUENCE [LARGE SCALE GENOMIC DNA]</scope>
    <source>
        <strain evidence="10">cv. SW 3</strain>
        <tissue evidence="9">Leaf</tissue>
    </source>
</reference>
<dbReference type="Proteomes" id="UP000321393">
    <property type="component" value="Unassembled WGS sequence"/>
</dbReference>
<dbReference type="GO" id="GO:0006869">
    <property type="term" value="P:lipid transport"/>
    <property type="evidence" value="ECO:0007669"/>
    <property type="project" value="UniProtKB-KW"/>
</dbReference>
<evidence type="ECO:0000313" key="9">
    <source>
        <dbReference type="EMBL" id="KAA0047491.1"/>
    </source>
</evidence>
<comment type="function">
    <text evidence="1">May be involved in the transport of sterols.</text>
</comment>
<organism evidence="9 10">
    <name type="scientific">Cucumis melo var. makuwa</name>
    <name type="common">Oriental melon</name>
    <dbReference type="NCBI Taxonomy" id="1194695"/>
    <lineage>
        <taxon>Eukaryota</taxon>
        <taxon>Viridiplantae</taxon>
        <taxon>Streptophyta</taxon>
        <taxon>Embryophyta</taxon>
        <taxon>Tracheophyta</taxon>
        <taxon>Spermatophyta</taxon>
        <taxon>Magnoliopsida</taxon>
        <taxon>eudicotyledons</taxon>
        <taxon>Gunneridae</taxon>
        <taxon>Pentapetalae</taxon>
        <taxon>rosids</taxon>
        <taxon>fabids</taxon>
        <taxon>Cucurbitales</taxon>
        <taxon>Cucurbitaceae</taxon>
        <taxon>Benincaseae</taxon>
        <taxon>Cucumis</taxon>
    </lineage>
</organism>
<comment type="caution">
    <text evidence="9">The sequence shown here is derived from an EMBL/GenBank/DDBJ whole genome shotgun (WGS) entry which is preliminary data.</text>
</comment>
<keyword evidence="5" id="KW-0445">Lipid transport</keyword>
<comment type="similarity">
    <text evidence="2">Belongs to the OSBP family.</text>
</comment>
<sequence length="819" mass="93827">MHSFCCVSTLSDNSPSKQPPYSMPDLHISPPSPSLSLASRSDPAIRISNHAHNRSLSSSDAGRLSQRSIFAAEMVARHSSAREPPVDVKINDIVGNGICGILYKWVNYGKGWRPRWFVLQDGVLSYYKIHGRDKIVVNQETEKGSKVIGEVSMRRISRHKNGFSNQTPQLPHRRKPFGEVHLKVSSIRESRSDDKRFSIFTGTKRLHLRAETREDRVAWMEALQAVKELFPRMSNSELMAPMDFLSVSTDRIRQRLLEEGVSETAIQDTENIMKTEFAALQNQLLLLKQKQWQLIDTLRHLECIFVWPLKSISYSFSSQLFYLATDASASATESDDDNDRADAAEEETDEEENTFFDTRDFLSSSSFKSNGSDYRISSFSSDDEGLCTVDSEEDVDPSIRSVGTNYPYVKRRKKLPDPVEKEKGVSLWSMIKDNIGKDLTKICLPVFFNEPLSSLQKCFEDLEYSYLIDRAYEWGRRGDNLMRILNVAAFAVSGYASTEGRSCKPFNPLLGETYEADFPDKGLKFFSEKVSHHPMVVACHCEGKGWRFWGDSNLKSKFWGRSIQLDPVGLLTLEFDDGEVYQWSKVTTSIYNLILGKLYCDHYGTMRIQGNREYSCKLKFKEQSIIDRNPHQVQGIVQDRSGKTVATLFGKWDESIHYMNGDCSHKGKGLDSLSESHLLWKRSKPPKFSTRYNFTRFAITLNELTPGLKEKLPPTDSRLRPDQRYLENGEYEMANSEKLRLEQRQRQARKMQERGWKPRWFAKDKGSDTYRYVGGYWEAREQGKWDSCPDIFGQIPTDPQLEKGCSPSHVNQLKSEGTL</sequence>
<dbReference type="AlphaFoldDB" id="A0A5A7U1M6"/>
<dbReference type="InterPro" id="IPR001849">
    <property type="entry name" value="PH_domain"/>
</dbReference>
<dbReference type="SUPFAM" id="SSF144000">
    <property type="entry name" value="Oxysterol-binding protein-like"/>
    <property type="match status" value="1"/>
</dbReference>
<dbReference type="EMBL" id="SSTE01013200">
    <property type="protein sequence ID" value="KAA0047491.1"/>
    <property type="molecule type" value="Genomic_DNA"/>
</dbReference>
<gene>
    <name evidence="9" type="ORF">E6C27_scaffold498G001130</name>
</gene>
<dbReference type="Gene3D" id="2.40.160.120">
    <property type="match status" value="1"/>
</dbReference>
<name>A0A5A7U1M6_CUCMM</name>
<evidence type="ECO:0000256" key="1">
    <source>
        <dbReference type="ARBA" id="ARBA00003361"/>
    </source>
</evidence>
<keyword evidence="4" id="KW-0175">Coiled coil</keyword>
<protein>
    <submittedName>
        <fullName evidence="9">Oxysterol-binding protein-related protein 1C</fullName>
    </submittedName>
</protein>
<dbReference type="InterPro" id="IPR037239">
    <property type="entry name" value="OSBP_sf"/>
</dbReference>
<evidence type="ECO:0000256" key="2">
    <source>
        <dbReference type="ARBA" id="ARBA00008842"/>
    </source>
</evidence>
<evidence type="ECO:0000256" key="3">
    <source>
        <dbReference type="ARBA" id="ARBA00022448"/>
    </source>
</evidence>
<dbReference type="Pfam" id="PF01237">
    <property type="entry name" value="Oxysterol_BP"/>
    <property type="match status" value="1"/>
</dbReference>
<keyword evidence="3" id="KW-0813">Transport</keyword>
<dbReference type="OrthoDB" id="14833at2759"/>
<dbReference type="PANTHER" id="PTHR10972">
    <property type="entry name" value="OXYSTEROL-BINDING PROTEIN-RELATED"/>
    <property type="match status" value="1"/>
</dbReference>
<dbReference type="STRING" id="1194695.A0A5A7U1M6"/>
<feature type="region of interest" description="Disordered" evidence="7">
    <location>
        <begin position="331"/>
        <end position="355"/>
    </location>
</feature>
<dbReference type="SMART" id="SM00233">
    <property type="entry name" value="PH"/>
    <property type="match status" value="1"/>
</dbReference>
<dbReference type="PROSITE" id="PS50003">
    <property type="entry name" value="PH_DOMAIN"/>
    <property type="match status" value="1"/>
</dbReference>
<dbReference type="FunFam" id="2.40.160.120:FF:000006">
    <property type="entry name" value="oxysterol-binding protein-related protein 1D isoform X1"/>
    <property type="match status" value="1"/>
</dbReference>
<dbReference type="Gene3D" id="2.30.29.30">
    <property type="entry name" value="Pleckstrin-homology domain (PH domain)/Phosphotyrosine-binding domain (PTB)"/>
    <property type="match status" value="1"/>
</dbReference>
<dbReference type="Pfam" id="PF15413">
    <property type="entry name" value="PH_11"/>
    <property type="match status" value="1"/>
</dbReference>
<keyword evidence="6" id="KW-0446">Lipid-binding</keyword>
<evidence type="ECO:0000259" key="8">
    <source>
        <dbReference type="PROSITE" id="PS50003"/>
    </source>
</evidence>
<dbReference type="GO" id="GO:0016020">
    <property type="term" value="C:membrane"/>
    <property type="evidence" value="ECO:0007669"/>
    <property type="project" value="TreeGrafter"/>
</dbReference>
<feature type="compositionally biased region" description="Acidic residues" evidence="7">
    <location>
        <begin position="333"/>
        <end position="354"/>
    </location>
</feature>
<feature type="region of interest" description="Disordered" evidence="7">
    <location>
        <begin position="1"/>
        <end position="25"/>
    </location>
</feature>
<feature type="domain" description="PH" evidence="8">
    <location>
        <begin position="95"/>
        <end position="228"/>
    </location>
</feature>
<evidence type="ECO:0000256" key="4">
    <source>
        <dbReference type="ARBA" id="ARBA00023054"/>
    </source>
</evidence>
<evidence type="ECO:0000313" key="10">
    <source>
        <dbReference type="Proteomes" id="UP000321393"/>
    </source>
</evidence>
<dbReference type="GO" id="GO:0005829">
    <property type="term" value="C:cytosol"/>
    <property type="evidence" value="ECO:0007669"/>
    <property type="project" value="TreeGrafter"/>
</dbReference>
<feature type="compositionally biased region" description="Polar residues" evidence="7">
    <location>
        <begin position="1"/>
        <end position="16"/>
    </location>
</feature>
<dbReference type="PANTHER" id="PTHR10972:SF96">
    <property type="entry name" value="OXYSTEROL-BINDING PROTEIN-RELATED PROTEIN 1A-RELATED"/>
    <property type="match status" value="1"/>
</dbReference>
<feature type="region of interest" description="Disordered" evidence="7">
    <location>
        <begin position="799"/>
        <end position="819"/>
    </location>
</feature>
<accession>A0A5A7U1M6</accession>
<proteinExistence type="inferred from homology"/>
<feature type="compositionally biased region" description="Polar residues" evidence="7">
    <location>
        <begin position="808"/>
        <end position="819"/>
    </location>
</feature>
<dbReference type="FunFam" id="3.30.70.3490:FF:000013">
    <property type="entry name" value="Oxysterol-binding protein-related protein 2A"/>
    <property type="match status" value="1"/>
</dbReference>
<dbReference type="CDD" id="cd13294">
    <property type="entry name" value="PH_ORP_plant"/>
    <property type="match status" value="1"/>
</dbReference>
<dbReference type="GO" id="GO:0032934">
    <property type="term" value="F:sterol binding"/>
    <property type="evidence" value="ECO:0007669"/>
    <property type="project" value="TreeGrafter"/>
</dbReference>
<dbReference type="InterPro" id="IPR011993">
    <property type="entry name" value="PH-like_dom_sf"/>
</dbReference>
<dbReference type="InterPro" id="IPR000648">
    <property type="entry name" value="Oxysterol-bd"/>
</dbReference>
<evidence type="ECO:0000256" key="5">
    <source>
        <dbReference type="ARBA" id="ARBA00023055"/>
    </source>
</evidence>
<evidence type="ECO:0000256" key="6">
    <source>
        <dbReference type="ARBA" id="ARBA00023121"/>
    </source>
</evidence>
<evidence type="ECO:0000256" key="7">
    <source>
        <dbReference type="SAM" id="MobiDB-lite"/>
    </source>
</evidence>
<dbReference type="SUPFAM" id="SSF50729">
    <property type="entry name" value="PH domain-like"/>
    <property type="match status" value="1"/>
</dbReference>
<dbReference type="Gene3D" id="3.30.70.3490">
    <property type="match status" value="1"/>
</dbReference>